<feature type="domain" description="2EXR" evidence="1">
    <location>
        <begin position="5"/>
        <end position="107"/>
    </location>
</feature>
<keyword evidence="3" id="KW-1185">Reference proteome</keyword>
<dbReference type="Proteomes" id="UP001281614">
    <property type="component" value="Unassembled WGS sequence"/>
</dbReference>
<dbReference type="AlphaFoldDB" id="A0AAD9Y7W8"/>
<organism evidence="2 3">
    <name type="scientific">Colletotrichum kahawae</name>
    <name type="common">Coffee berry disease fungus</name>
    <dbReference type="NCBI Taxonomy" id="34407"/>
    <lineage>
        <taxon>Eukaryota</taxon>
        <taxon>Fungi</taxon>
        <taxon>Dikarya</taxon>
        <taxon>Ascomycota</taxon>
        <taxon>Pezizomycotina</taxon>
        <taxon>Sordariomycetes</taxon>
        <taxon>Hypocreomycetidae</taxon>
        <taxon>Glomerellales</taxon>
        <taxon>Glomerellaceae</taxon>
        <taxon>Colletotrichum</taxon>
        <taxon>Colletotrichum gloeosporioides species complex</taxon>
    </lineage>
</organism>
<reference evidence="2" key="1">
    <citation type="submission" date="2023-02" db="EMBL/GenBank/DDBJ databases">
        <title>Colletotrichum kahawae CIFC_Que2 genome sequencing and assembly.</title>
        <authorList>
            <person name="Baroncelli R."/>
        </authorList>
    </citation>
    <scope>NUCLEOTIDE SEQUENCE</scope>
    <source>
        <strain evidence="2">CIFC_Que2</strain>
    </source>
</reference>
<evidence type="ECO:0000259" key="1">
    <source>
        <dbReference type="Pfam" id="PF20150"/>
    </source>
</evidence>
<evidence type="ECO:0000313" key="3">
    <source>
        <dbReference type="Proteomes" id="UP001281614"/>
    </source>
</evidence>
<evidence type="ECO:0000313" key="2">
    <source>
        <dbReference type="EMBL" id="KAK2751282.1"/>
    </source>
</evidence>
<gene>
    <name evidence="2" type="ORF">CKAH01_06468</name>
</gene>
<accession>A0AAD9Y7W8</accession>
<dbReference type="PANTHER" id="PTHR35910">
    <property type="entry name" value="2EXR DOMAIN-CONTAINING PROTEIN"/>
    <property type="match status" value="1"/>
</dbReference>
<dbReference type="EMBL" id="VYYT01000267">
    <property type="protein sequence ID" value="KAK2751282.1"/>
    <property type="molecule type" value="Genomic_DNA"/>
</dbReference>
<name>A0AAD9Y7W8_COLKA</name>
<sequence length="302" mass="34782">MEASFPQFSRLPNELRLLVWEAAFDQSPPQAVEGQLTRIDLHLMFLVFPRAQQQAINPAMLSVCRTSRQVLLKLGGYRVVKLPVEPSEKKSTPIWRPVWFDFAHDIVMLPRLKTNSYGINIKWSRIENKNVLHKIQRLAVPWSALHAGRRRPLTQLERDARWRLLLRDLHELFPNLTDIYLFVPTVRQQPLYDYSTDQHPHEPARCKSLRPVLEPILEPLDSVKLPDCDCLEKPSTLGDAIFDIKYALDPLVDDEIEWEEWAAAIEVHGRWLVREGLDMGLLRGVPGIEIESAFCKGSSGTD</sequence>
<dbReference type="Pfam" id="PF20150">
    <property type="entry name" value="2EXR"/>
    <property type="match status" value="1"/>
</dbReference>
<comment type="caution">
    <text evidence="2">The sequence shown here is derived from an EMBL/GenBank/DDBJ whole genome shotgun (WGS) entry which is preliminary data.</text>
</comment>
<proteinExistence type="predicted"/>
<dbReference type="PANTHER" id="PTHR35910:SF6">
    <property type="entry name" value="2EXR DOMAIN-CONTAINING PROTEIN"/>
    <property type="match status" value="1"/>
</dbReference>
<dbReference type="InterPro" id="IPR045518">
    <property type="entry name" value="2EXR"/>
</dbReference>
<protein>
    <recommendedName>
        <fullName evidence="1">2EXR domain-containing protein</fullName>
    </recommendedName>
</protein>